<feature type="domain" description="Fibronectin type-III" evidence="11">
    <location>
        <begin position="357"/>
        <end position="451"/>
    </location>
</feature>
<dbReference type="SMART" id="SM00060">
    <property type="entry name" value="FN3"/>
    <property type="match status" value="8"/>
</dbReference>
<accession>A0ABN8MZZ6</accession>
<keyword evidence="7" id="KW-1015">Disulfide bond</keyword>
<feature type="domain" description="Fibronectin type-III" evidence="11">
    <location>
        <begin position="553"/>
        <end position="644"/>
    </location>
</feature>
<evidence type="ECO:0000256" key="3">
    <source>
        <dbReference type="ARBA" id="ARBA00022729"/>
    </source>
</evidence>
<dbReference type="Proteomes" id="UP001159405">
    <property type="component" value="Unassembled WGS sequence"/>
</dbReference>
<dbReference type="InterPro" id="IPR036116">
    <property type="entry name" value="FN3_sf"/>
</dbReference>
<dbReference type="PROSITE" id="PS01285">
    <property type="entry name" value="FA58C_1"/>
    <property type="match status" value="1"/>
</dbReference>
<evidence type="ECO:0000256" key="5">
    <source>
        <dbReference type="ARBA" id="ARBA00022989"/>
    </source>
</evidence>
<feature type="domain" description="Fibronectin type-III" evidence="11">
    <location>
        <begin position="743"/>
        <end position="844"/>
    </location>
</feature>
<keyword evidence="5 9" id="KW-1133">Transmembrane helix</keyword>
<feature type="domain" description="F5/8 type C" evidence="10">
    <location>
        <begin position="3"/>
        <end position="150"/>
    </location>
</feature>
<reference evidence="12 13" key="1">
    <citation type="submission" date="2022-05" db="EMBL/GenBank/DDBJ databases">
        <authorList>
            <consortium name="Genoscope - CEA"/>
            <person name="William W."/>
        </authorList>
    </citation>
    <scope>NUCLEOTIDE SEQUENCE [LARGE SCALE GENOMIC DNA]</scope>
</reference>
<comment type="caution">
    <text evidence="12">The sequence shown here is derived from an EMBL/GenBank/DDBJ whole genome shotgun (WGS) entry which is preliminary data.</text>
</comment>
<dbReference type="SUPFAM" id="SSF49265">
    <property type="entry name" value="Fibronectin type III"/>
    <property type="match status" value="4"/>
</dbReference>
<dbReference type="PROSITE" id="PS50022">
    <property type="entry name" value="FA58C_3"/>
    <property type="match status" value="1"/>
</dbReference>
<keyword evidence="2 9" id="KW-0812">Transmembrane</keyword>
<evidence type="ECO:0000256" key="8">
    <source>
        <dbReference type="ARBA" id="ARBA00023180"/>
    </source>
</evidence>
<name>A0ABN8MZZ6_9CNID</name>
<evidence type="ECO:0000256" key="6">
    <source>
        <dbReference type="ARBA" id="ARBA00023136"/>
    </source>
</evidence>
<keyword evidence="8" id="KW-0325">Glycoprotein</keyword>
<dbReference type="InterPro" id="IPR051622">
    <property type="entry name" value="R-tyr_protein_phosphatases"/>
</dbReference>
<dbReference type="PANTHER" id="PTHR24051">
    <property type="entry name" value="SUSHI DOMAIN-CONTAINING PROTEIN 1"/>
    <property type="match status" value="1"/>
</dbReference>
<proteinExistence type="predicted"/>
<gene>
    <name evidence="12" type="ORF">PLOB_00042828</name>
</gene>
<dbReference type="CDD" id="cd00057">
    <property type="entry name" value="FA58C"/>
    <property type="match status" value="1"/>
</dbReference>
<keyword evidence="4" id="KW-0677">Repeat</keyword>
<sequence>AGCTTASSLLGMTNRKIRDTDITASSELNSNSSASNARLNNTKSWVADTIDTQPWIQVNLGKIMNITAISTQGFPGSGFVSSFYFSYDTSEMEWLNYTIHGGLVKVFQGNTNDDGTKRVLVNPLVTAQYIRLHPTNCAGHCALRMEFYGCKSDPTIGLPGQPLSLKQISVSSSMINITWDPPIDIGDGIKGYIVKWQEVNGTSGSMQKDVPLSIFNAALLAVTPYTWYDIHVQAYNDEKSGGPWSKPLSVQSSESVPSAAPANFTLSSSSPLSLTASWDAIPVKQQQGKLLGYQVFYKQQGPGNEQNGTVGSDQLSYTIMDLEFASYSVRVAGFTAVGIGNSTVVLTKTPNEGAPSSVRNLQLDVRSSKSIMVTWEPPVTMNGNFRRYVVTYGKARGDLDETRYSRIEVSYQLTDLEEFTVYYVQVCAETSVTGKLSEIADAKTFEDAPSAPPVIDKAEAEDAHTIRVTWNEIVKKDQNGIIIVYTVAYKVEGQPTQLSLNTTETSTVIEGLKPYTRYCIRVRGYTKIGPSNWSPCTTVMTLQSGVKTVGPSRPQGVFLEASSSTTINVTWSAPAEPNGIIQNYLIEYGKSPNHQPTEKVVTNRTFQFTLTGLEKFTTYYIKVRGKTSVRGDASGVLNATTIEDRPSAPTKFSGRVLSDKEILITWEEPVNANGIIRSYHIRVYDTKSGREAFGKIVTKEGNNGQSLIVSNLKPYTNFTVTIQAKTIEPGEMVYFTAKTLEGVPDKPADIRAKLEEDNIKVYWEEPVNPNGKIAKYNVYFKGRRVYNTSFKDDLLLVESKASRNTSIEEDKLKPGTKYTIHVTALTERGEGAPSDTVIVSTLAKAPSAPPPPQVLHGRDVTSSTITIYLSSSRDNNGRVVAHEVVVEKIEIVSSCLTSSLPDNILAYKEAMANGDRYYIAARFERDKEQVPRKFVVGDGEIYGDYLNAPLEPSCKTVYKAYVRAATEVKGKWVYGEPAAVILPFSTTDTDEVQKSSACLSCWKVAVLVEGVLVAFLAVTVGILVLEGRTKRIRKAAIRDKTTER</sequence>
<dbReference type="InterPro" id="IPR013783">
    <property type="entry name" value="Ig-like_fold"/>
</dbReference>
<dbReference type="Pfam" id="PF00041">
    <property type="entry name" value="fn3"/>
    <property type="match status" value="7"/>
</dbReference>
<feature type="domain" description="Fibronectin type-III" evidence="11">
    <location>
        <begin position="648"/>
        <end position="742"/>
    </location>
</feature>
<dbReference type="InterPro" id="IPR057598">
    <property type="entry name" value="Fn3_PTPRU"/>
</dbReference>
<keyword evidence="3" id="KW-0732">Signal</keyword>
<evidence type="ECO:0000256" key="7">
    <source>
        <dbReference type="ARBA" id="ARBA00023157"/>
    </source>
</evidence>
<feature type="non-terminal residue" evidence="12">
    <location>
        <position position="1"/>
    </location>
</feature>
<dbReference type="Gene3D" id="2.60.40.10">
    <property type="entry name" value="Immunoglobulins"/>
    <property type="match status" value="7"/>
</dbReference>
<dbReference type="Pfam" id="PF00754">
    <property type="entry name" value="F5_F8_type_C"/>
    <property type="match status" value="1"/>
</dbReference>
<dbReference type="InterPro" id="IPR008979">
    <property type="entry name" value="Galactose-bd-like_sf"/>
</dbReference>
<organism evidence="12 13">
    <name type="scientific">Porites lobata</name>
    <dbReference type="NCBI Taxonomy" id="104759"/>
    <lineage>
        <taxon>Eukaryota</taxon>
        <taxon>Metazoa</taxon>
        <taxon>Cnidaria</taxon>
        <taxon>Anthozoa</taxon>
        <taxon>Hexacorallia</taxon>
        <taxon>Scleractinia</taxon>
        <taxon>Fungiina</taxon>
        <taxon>Poritidae</taxon>
        <taxon>Porites</taxon>
    </lineage>
</organism>
<dbReference type="CDD" id="cd00063">
    <property type="entry name" value="FN3"/>
    <property type="match status" value="7"/>
</dbReference>
<dbReference type="PRINTS" id="PR00014">
    <property type="entry name" value="FNTYPEIII"/>
</dbReference>
<dbReference type="PROSITE" id="PS50853">
    <property type="entry name" value="FN3"/>
    <property type="match status" value="7"/>
</dbReference>
<keyword evidence="13" id="KW-1185">Reference proteome</keyword>
<protein>
    <submittedName>
        <fullName evidence="12">Uncharacterized protein</fullName>
    </submittedName>
</protein>
<dbReference type="InterPro" id="IPR003961">
    <property type="entry name" value="FN3_dom"/>
</dbReference>
<dbReference type="SUPFAM" id="SSF49785">
    <property type="entry name" value="Galactose-binding domain-like"/>
    <property type="match status" value="1"/>
</dbReference>
<comment type="subcellular location">
    <subcellularLocation>
        <location evidence="1">Membrane</location>
        <topology evidence="1">Single-pass type I membrane protein</topology>
    </subcellularLocation>
</comment>
<feature type="transmembrane region" description="Helical" evidence="9">
    <location>
        <begin position="1004"/>
        <end position="1025"/>
    </location>
</feature>
<dbReference type="InterPro" id="IPR000421">
    <property type="entry name" value="FA58C"/>
</dbReference>
<keyword evidence="6 9" id="KW-0472">Membrane</keyword>
<evidence type="ECO:0000256" key="9">
    <source>
        <dbReference type="SAM" id="Phobius"/>
    </source>
</evidence>
<evidence type="ECO:0000313" key="13">
    <source>
        <dbReference type="Proteomes" id="UP001159405"/>
    </source>
</evidence>
<dbReference type="PANTHER" id="PTHR24051:SF9">
    <property type="entry name" value="FIBRONECTIN TYPE-III DOMAIN-CONTAINING PROTEIN"/>
    <property type="match status" value="1"/>
</dbReference>
<evidence type="ECO:0000259" key="10">
    <source>
        <dbReference type="PROSITE" id="PS50022"/>
    </source>
</evidence>
<dbReference type="Gene3D" id="2.60.120.260">
    <property type="entry name" value="Galactose-binding domain-like"/>
    <property type="match status" value="1"/>
</dbReference>
<dbReference type="SMART" id="SM00231">
    <property type="entry name" value="FA58C"/>
    <property type="match status" value="1"/>
</dbReference>
<dbReference type="EMBL" id="CALNXK010000007">
    <property type="protein sequence ID" value="CAH3039663.1"/>
    <property type="molecule type" value="Genomic_DNA"/>
</dbReference>
<evidence type="ECO:0000256" key="2">
    <source>
        <dbReference type="ARBA" id="ARBA00022692"/>
    </source>
</evidence>
<evidence type="ECO:0000313" key="12">
    <source>
        <dbReference type="EMBL" id="CAH3039663.1"/>
    </source>
</evidence>
<feature type="non-terminal residue" evidence="12">
    <location>
        <position position="1044"/>
    </location>
</feature>
<feature type="domain" description="Fibronectin type-III" evidence="11">
    <location>
        <begin position="452"/>
        <end position="544"/>
    </location>
</feature>
<feature type="domain" description="Fibronectin type-III" evidence="11">
    <location>
        <begin position="260"/>
        <end position="353"/>
    </location>
</feature>
<feature type="domain" description="Fibronectin type-III" evidence="11">
    <location>
        <begin position="159"/>
        <end position="255"/>
    </location>
</feature>
<evidence type="ECO:0000256" key="1">
    <source>
        <dbReference type="ARBA" id="ARBA00004479"/>
    </source>
</evidence>
<evidence type="ECO:0000256" key="4">
    <source>
        <dbReference type="ARBA" id="ARBA00022737"/>
    </source>
</evidence>
<evidence type="ECO:0000259" key="11">
    <source>
        <dbReference type="PROSITE" id="PS50853"/>
    </source>
</evidence>
<dbReference type="Pfam" id="PF23144">
    <property type="entry name" value="Fn3_PTPRU"/>
    <property type="match status" value="1"/>
</dbReference>